<feature type="compositionally biased region" description="Acidic residues" evidence="1">
    <location>
        <begin position="551"/>
        <end position="560"/>
    </location>
</feature>
<protein>
    <submittedName>
        <fullName evidence="2">Uncharacterized protein</fullName>
    </submittedName>
</protein>
<comment type="caution">
    <text evidence="2">The sequence shown here is derived from an EMBL/GenBank/DDBJ whole genome shotgun (WGS) entry which is preliminary data.</text>
</comment>
<keyword evidence="3" id="KW-1185">Reference proteome</keyword>
<feature type="compositionally biased region" description="Basic and acidic residues" evidence="1">
    <location>
        <begin position="561"/>
        <end position="573"/>
    </location>
</feature>
<feature type="region of interest" description="Disordered" evidence="1">
    <location>
        <begin position="115"/>
        <end position="134"/>
    </location>
</feature>
<dbReference type="EMBL" id="JACAZI010000003">
    <property type="protein sequence ID" value="KAF7366118.1"/>
    <property type="molecule type" value="Genomic_DNA"/>
</dbReference>
<feature type="region of interest" description="Disordered" evidence="1">
    <location>
        <begin position="1"/>
        <end position="22"/>
    </location>
</feature>
<evidence type="ECO:0000313" key="2">
    <source>
        <dbReference type="EMBL" id="KAF7366118.1"/>
    </source>
</evidence>
<gene>
    <name evidence="2" type="ORF">MVEN_00488600</name>
</gene>
<dbReference type="AlphaFoldDB" id="A0A8H7DBL9"/>
<sequence length="580" mass="63940">MDFPGGANQHPSPLLSNSHIGAGRTAGGGSAEGCPTLTLEQDVLAYDLFLRTFQPFLLPFLFARCHCVNEEAETVLALGAYDLGEPIICSDYDLEDALRRENEACMAREELGLGNKDNEDYELEDPTPPHHPGPAPCMPGPSSLPIPVEPLTCGEKRKQKKCLCERTKRRTATAQSLDSMTPPPPTARILKKASQCMPIQAPFCAQNFRATKPRWTGPTKPLAHPYLAHTNDAEFLKKHLHYVDWRDDKTHVIVDRHSCIIGALISPPGPGEEWDKVVEATTAAMRTARDKMSFPPQAFVHRRATQAGGGFPAEADGFSFGGGRNTVGNIKARSQGNRVAMDELLADLSIVRMATYPIHEPQARTLPFSHAHPALAAFQSFCFPIYADYHCNKQTLRKKNPYLCSAFHRSPFAAVTANLSPVSVSPPHLDGANKTDGMCLVDTLGDFDPDLGRHLVLWDYGLIICFPPGRSTLIPSAVVTHSNTPIQDDEERFSLVQYWPARCSDGSPTVTSLTATALRKFSLWKDVKVMNYTGRSRVELWAEGDVADFSDLTEDEDEDHGEGQGEAKVEERPKKRSRRS</sequence>
<dbReference type="Proteomes" id="UP000620124">
    <property type="component" value="Unassembled WGS sequence"/>
</dbReference>
<reference evidence="2" key="1">
    <citation type="submission" date="2020-05" db="EMBL/GenBank/DDBJ databases">
        <title>Mycena genomes resolve the evolution of fungal bioluminescence.</title>
        <authorList>
            <person name="Tsai I.J."/>
        </authorList>
    </citation>
    <scope>NUCLEOTIDE SEQUENCE</scope>
    <source>
        <strain evidence="2">CCC161011</strain>
    </source>
</reference>
<feature type="compositionally biased region" description="Polar residues" evidence="1">
    <location>
        <begin position="9"/>
        <end position="19"/>
    </location>
</feature>
<evidence type="ECO:0000313" key="3">
    <source>
        <dbReference type="Proteomes" id="UP000620124"/>
    </source>
</evidence>
<dbReference type="OrthoDB" id="3023100at2759"/>
<dbReference type="Gene3D" id="3.60.130.30">
    <property type="match status" value="1"/>
</dbReference>
<accession>A0A8H7DBL9</accession>
<organism evidence="2 3">
    <name type="scientific">Mycena venus</name>
    <dbReference type="NCBI Taxonomy" id="2733690"/>
    <lineage>
        <taxon>Eukaryota</taxon>
        <taxon>Fungi</taxon>
        <taxon>Dikarya</taxon>
        <taxon>Basidiomycota</taxon>
        <taxon>Agaricomycotina</taxon>
        <taxon>Agaricomycetes</taxon>
        <taxon>Agaricomycetidae</taxon>
        <taxon>Agaricales</taxon>
        <taxon>Marasmiineae</taxon>
        <taxon>Mycenaceae</taxon>
        <taxon>Mycena</taxon>
    </lineage>
</organism>
<proteinExistence type="predicted"/>
<feature type="region of interest" description="Disordered" evidence="1">
    <location>
        <begin position="551"/>
        <end position="580"/>
    </location>
</feature>
<name>A0A8H7DBL9_9AGAR</name>
<evidence type="ECO:0000256" key="1">
    <source>
        <dbReference type="SAM" id="MobiDB-lite"/>
    </source>
</evidence>